<evidence type="ECO:0000256" key="2">
    <source>
        <dbReference type="ARBA" id="ARBA00023136"/>
    </source>
</evidence>
<evidence type="ECO:0000313" key="5">
    <source>
        <dbReference type="Proteomes" id="UP000237000"/>
    </source>
</evidence>
<feature type="transmembrane region" description="Helical" evidence="3">
    <location>
        <begin position="26"/>
        <end position="51"/>
    </location>
</feature>
<gene>
    <name evidence="4" type="ORF">TorRG33x02_210840</name>
</gene>
<name>A0A2P5EC76_TREOI</name>
<dbReference type="PANTHER" id="PTHR31415:SF4">
    <property type="entry name" value="NDR1_HIN1-LIKE PROTEIN 3"/>
    <property type="match status" value="1"/>
</dbReference>
<dbReference type="PANTHER" id="PTHR31415">
    <property type="entry name" value="OS05G0367900 PROTEIN"/>
    <property type="match status" value="1"/>
</dbReference>
<keyword evidence="3" id="KW-0812">Transmembrane</keyword>
<keyword evidence="5" id="KW-1185">Reference proteome</keyword>
<dbReference type="OrthoDB" id="1889094at2759"/>
<dbReference type="GO" id="GO:0009506">
    <property type="term" value="C:plasmodesma"/>
    <property type="evidence" value="ECO:0007669"/>
    <property type="project" value="TreeGrafter"/>
</dbReference>
<organism evidence="4 5">
    <name type="scientific">Trema orientale</name>
    <name type="common">Charcoal tree</name>
    <name type="synonym">Celtis orientalis</name>
    <dbReference type="NCBI Taxonomy" id="63057"/>
    <lineage>
        <taxon>Eukaryota</taxon>
        <taxon>Viridiplantae</taxon>
        <taxon>Streptophyta</taxon>
        <taxon>Embryophyta</taxon>
        <taxon>Tracheophyta</taxon>
        <taxon>Spermatophyta</taxon>
        <taxon>Magnoliopsida</taxon>
        <taxon>eudicotyledons</taxon>
        <taxon>Gunneridae</taxon>
        <taxon>Pentapetalae</taxon>
        <taxon>rosids</taxon>
        <taxon>fabids</taxon>
        <taxon>Rosales</taxon>
        <taxon>Cannabaceae</taxon>
        <taxon>Trema</taxon>
    </lineage>
</organism>
<keyword evidence="2 3" id="KW-0472">Membrane</keyword>
<evidence type="ECO:0000313" key="4">
    <source>
        <dbReference type="EMBL" id="PON83110.1"/>
    </source>
</evidence>
<keyword evidence="3" id="KW-1133">Transmembrane helix</keyword>
<dbReference type="Proteomes" id="UP000237000">
    <property type="component" value="Unassembled WGS sequence"/>
</dbReference>
<comment type="subcellular location">
    <subcellularLocation>
        <location evidence="1">Membrane</location>
    </subcellularLocation>
</comment>
<dbReference type="InterPro" id="IPR044839">
    <property type="entry name" value="NDR1-like"/>
</dbReference>
<comment type="caution">
    <text evidence="4">The sequence shown here is derived from an EMBL/GenBank/DDBJ whole genome shotgun (WGS) entry which is preliminary data.</text>
</comment>
<accession>A0A2P5EC76</accession>
<dbReference type="AlphaFoldDB" id="A0A2P5EC76"/>
<protein>
    <submittedName>
        <fullName evidence="4">Protein YLS</fullName>
    </submittedName>
</protein>
<proteinExistence type="predicted"/>
<dbReference type="InParanoid" id="A0A2P5EC76"/>
<dbReference type="GO" id="GO:0005886">
    <property type="term" value="C:plasma membrane"/>
    <property type="evidence" value="ECO:0007669"/>
    <property type="project" value="TreeGrafter"/>
</dbReference>
<evidence type="ECO:0000256" key="1">
    <source>
        <dbReference type="ARBA" id="ARBA00004370"/>
    </source>
</evidence>
<reference evidence="5" key="1">
    <citation type="submission" date="2016-06" db="EMBL/GenBank/DDBJ databases">
        <title>Parallel loss of symbiosis genes in relatives of nitrogen-fixing non-legume Parasponia.</title>
        <authorList>
            <person name="Van Velzen R."/>
            <person name="Holmer R."/>
            <person name="Bu F."/>
            <person name="Rutten L."/>
            <person name="Van Zeijl A."/>
            <person name="Liu W."/>
            <person name="Santuari L."/>
            <person name="Cao Q."/>
            <person name="Sharma T."/>
            <person name="Shen D."/>
            <person name="Roswanjaya Y."/>
            <person name="Wardhani T."/>
            <person name="Kalhor M.S."/>
            <person name="Jansen J."/>
            <person name="Van den Hoogen J."/>
            <person name="Gungor B."/>
            <person name="Hartog M."/>
            <person name="Hontelez J."/>
            <person name="Verver J."/>
            <person name="Yang W.-C."/>
            <person name="Schijlen E."/>
            <person name="Repin R."/>
            <person name="Schilthuizen M."/>
            <person name="Schranz E."/>
            <person name="Heidstra R."/>
            <person name="Miyata K."/>
            <person name="Fedorova E."/>
            <person name="Kohlen W."/>
            <person name="Bisseling T."/>
            <person name="Smit S."/>
            <person name="Geurts R."/>
        </authorList>
    </citation>
    <scope>NUCLEOTIDE SEQUENCE [LARGE SCALE GENOMIC DNA]</scope>
    <source>
        <strain evidence="5">cv. RG33-2</strain>
    </source>
</reference>
<sequence>MVKIHPDPSVPPPQPPPRKTCFGTPAIVFGLLMLVSSAILLFPLVFFPVLFGMFAAEQPLEVSITDACLNNFDLNKTNTRNDTFMIAYDMSLNITLRNTQPSVGLYYDTVQADAYYAGEPFAAMTLLPFYQRHKTINTFRAILEGNKTLSFDSPKDFIDSFNKEKRDGGGYSIKMVLNLSLRQTFCGIKEPLNYVVSCYSRFSALRCRKENSFEATQCSYFLNDTISSS</sequence>
<dbReference type="EMBL" id="JXTC01000183">
    <property type="protein sequence ID" value="PON83110.1"/>
    <property type="molecule type" value="Genomic_DNA"/>
</dbReference>
<evidence type="ECO:0000256" key="3">
    <source>
        <dbReference type="SAM" id="Phobius"/>
    </source>
</evidence>
<dbReference type="GO" id="GO:0098542">
    <property type="term" value="P:defense response to other organism"/>
    <property type="evidence" value="ECO:0007669"/>
    <property type="project" value="InterPro"/>
</dbReference>
<dbReference type="STRING" id="63057.A0A2P5EC76"/>